<dbReference type="InterPro" id="IPR011453">
    <property type="entry name" value="DUF1559"/>
</dbReference>
<dbReference type="RefSeq" id="WP_145217878.1">
    <property type="nucleotide sequence ID" value="NZ_CP036269.1"/>
</dbReference>
<accession>A0A517RHF4</accession>
<dbReference type="Proteomes" id="UP000317171">
    <property type="component" value="Chromosome"/>
</dbReference>
<feature type="region of interest" description="Disordered" evidence="1">
    <location>
        <begin position="1"/>
        <end position="38"/>
    </location>
</feature>
<keyword evidence="2" id="KW-1133">Transmembrane helix</keyword>
<protein>
    <recommendedName>
        <fullName evidence="3">DUF1559 domain-containing protein</fullName>
    </recommendedName>
</protein>
<dbReference type="NCBIfam" id="TIGR04294">
    <property type="entry name" value="pre_pil_HX9DG"/>
    <property type="match status" value="1"/>
</dbReference>
<evidence type="ECO:0000256" key="1">
    <source>
        <dbReference type="SAM" id="MobiDB-lite"/>
    </source>
</evidence>
<dbReference type="InterPro" id="IPR045584">
    <property type="entry name" value="Pilin-like"/>
</dbReference>
<dbReference type="PANTHER" id="PTHR30093">
    <property type="entry name" value="GENERAL SECRETION PATHWAY PROTEIN G"/>
    <property type="match status" value="1"/>
</dbReference>
<proteinExistence type="predicted"/>
<keyword evidence="2" id="KW-0812">Transmembrane</keyword>
<evidence type="ECO:0000313" key="4">
    <source>
        <dbReference type="EMBL" id="QDT43306.1"/>
    </source>
</evidence>
<dbReference type="InterPro" id="IPR027558">
    <property type="entry name" value="Pre_pil_HX9DG_C"/>
</dbReference>
<feature type="domain" description="DUF1559" evidence="3">
    <location>
        <begin position="74"/>
        <end position="162"/>
    </location>
</feature>
<sequence length="277" mass="30841">MSDDNHQSEQDQTQPTEKKPATQITEFESETSSPSTFESRKKKSERVVLIVGGIFLILVIVIPLILMIPDFRQEREATRRSAAKHNLKNLALVLHNYYDEQGTFPPGATETPEGLPLHSWQTAILPYIDELNLYQRIDLEQPWNADINKPHFQKVISYYLIPGNDLTKSADGYGLTHYVGNELVLKKNSGISPYQIPDGSSETILILEAGENFKPWGDPTSIAKPYDVFGSDHKSPMVGGTHAVYADGSVRFLSENIDPDILKAISTPDGGEVIGEF</sequence>
<keyword evidence="5" id="KW-1185">Reference proteome</keyword>
<dbReference type="SUPFAM" id="SSF54523">
    <property type="entry name" value="Pili subunits"/>
    <property type="match status" value="1"/>
</dbReference>
<dbReference type="EMBL" id="CP036269">
    <property type="protein sequence ID" value="QDT43306.1"/>
    <property type="molecule type" value="Genomic_DNA"/>
</dbReference>
<dbReference type="PANTHER" id="PTHR30093:SF2">
    <property type="entry name" value="TYPE II SECRETION SYSTEM PROTEIN H"/>
    <property type="match status" value="1"/>
</dbReference>
<feature type="transmembrane region" description="Helical" evidence="2">
    <location>
        <begin position="47"/>
        <end position="68"/>
    </location>
</feature>
<gene>
    <name evidence="4" type="ORF">Pan241w_34060</name>
</gene>
<keyword evidence="2" id="KW-0472">Membrane</keyword>
<name>A0A517RHF4_9PLAN</name>
<dbReference type="OrthoDB" id="285651at2"/>
<evidence type="ECO:0000313" key="5">
    <source>
        <dbReference type="Proteomes" id="UP000317171"/>
    </source>
</evidence>
<dbReference type="AlphaFoldDB" id="A0A517RHF4"/>
<dbReference type="KEGG" id="gaz:Pan241w_34060"/>
<organism evidence="4 5">
    <name type="scientific">Gimesia alba</name>
    <dbReference type="NCBI Taxonomy" id="2527973"/>
    <lineage>
        <taxon>Bacteria</taxon>
        <taxon>Pseudomonadati</taxon>
        <taxon>Planctomycetota</taxon>
        <taxon>Planctomycetia</taxon>
        <taxon>Planctomycetales</taxon>
        <taxon>Planctomycetaceae</taxon>
        <taxon>Gimesia</taxon>
    </lineage>
</organism>
<evidence type="ECO:0000256" key="2">
    <source>
        <dbReference type="SAM" id="Phobius"/>
    </source>
</evidence>
<dbReference type="Pfam" id="PF07596">
    <property type="entry name" value="SBP_bac_10"/>
    <property type="match status" value="1"/>
</dbReference>
<reference evidence="4 5" key="1">
    <citation type="submission" date="2019-02" db="EMBL/GenBank/DDBJ databases">
        <title>Deep-cultivation of Planctomycetes and their phenomic and genomic characterization uncovers novel biology.</title>
        <authorList>
            <person name="Wiegand S."/>
            <person name="Jogler M."/>
            <person name="Boedeker C."/>
            <person name="Pinto D."/>
            <person name="Vollmers J."/>
            <person name="Rivas-Marin E."/>
            <person name="Kohn T."/>
            <person name="Peeters S.H."/>
            <person name="Heuer A."/>
            <person name="Rast P."/>
            <person name="Oberbeckmann S."/>
            <person name="Bunk B."/>
            <person name="Jeske O."/>
            <person name="Meyerdierks A."/>
            <person name="Storesund J.E."/>
            <person name="Kallscheuer N."/>
            <person name="Luecker S."/>
            <person name="Lage O.M."/>
            <person name="Pohl T."/>
            <person name="Merkel B.J."/>
            <person name="Hornburger P."/>
            <person name="Mueller R.-W."/>
            <person name="Bruemmer F."/>
            <person name="Labrenz M."/>
            <person name="Spormann A.M."/>
            <person name="Op den Camp H."/>
            <person name="Overmann J."/>
            <person name="Amann R."/>
            <person name="Jetten M.S.M."/>
            <person name="Mascher T."/>
            <person name="Medema M.H."/>
            <person name="Devos D.P."/>
            <person name="Kaster A.-K."/>
            <person name="Ovreas L."/>
            <person name="Rohde M."/>
            <person name="Galperin M.Y."/>
            <person name="Jogler C."/>
        </authorList>
    </citation>
    <scope>NUCLEOTIDE SEQUENCE [LARGE SCALE GENOMIC DNA]</scope>
    <source>
        <strain evidence="4 5">Pan241w</strain>
    </source>
</reference>
<evidence type="ECO:0000259" key="3">
    <source>
        <dbReference type="Pfam" id="PF07596"/>
    </source>
</evidence>